<dbReference type="AlphaFoldDB" id="A0AAD9N302"/>
<proteinExistence type="predicted"/>
<evidence type="ECO:0000313" key="2">
    <source>
        <dbReference type="EMBL" id="KAK2153578.1"/>
    </source>
</evidence>
<evidence type="ECO:0000313" key="3">
    <source>
        <dbReference type="Proteomes" id="UP001208570"/>
    </source>
</evidence>
<organism evidence="2 3">
    <name type="scientific">Paralvinella palmiformis</name>
    <dbReference type="NCBI Taxonomy" id="53620"/>
    <lineage>
        <taxon>Eukaryota</taxon>
        <taxon>Metazoa</taxon>
        <taxon>Spiralia</taxon>
        <taxon>Lophotrochozoa</taxon>
        <taxon>Annelida</taxon>
        <taxon>Polychaeta</taxon>
        <taxon>Sedentaria</taxon>
        <taxon>Canalipalpata</taxon>
        <taxon>Terebellida</taxon>
        <taxon>Terebelliformia</taxon>
        <taxon>Alvinellidae</taxon>
        <taxon>Paralvinella</taxon>
    </lineage>
</organism>
<feature type="region of interest" description="Disordered" evidence="1">
    <location>
        <begin position="95"/>
        <end position="115"/>
    </location>
</feature>
<sequence length="115" mass="13202">MTHGSRIRTDSENDATKSAFVAPLFDNWLLRNGREIQADEANNHSADAVSVTARRERIFGDRMDTCGIVVQVHDHRSETGQRLINRRIKYENENSWKSNNLDHIPPIDDTSTIKR</sequence>
<dbReference type="Proteomes" id="UP001208570">
    <property type="component" value="Unassembled WGS sequence"/>
</dbReference>
<evidence type="ECO:0000256" key="1">
    <source>
        <dbReference type="SAM" id="MobiDB-lite"/>
    </source>
</evidence>
<name>A0AAD9N302_9ANNE</name>
<protein>
    <submittedName>
        <fullName evidence="2">Uncharacterized protein</fullName>
    </submittedName>
</protein>
<keyword evidence="3" id="KW-1185">Reference proteome</keyword>
<reference evidence="2" key="1">
    <citation type="journal article" date="2023" name="Mol. Biol. Evol.">
        <title>Third-Generation Sequencing Reveals the Adaptive Role of the Epigenome in Three Deep-Sea Polychaetes.</title>
        <authorList>
            <person name="Perez M."/>
            <person name="Aroh O."/>
            <person name="Sun Y."/>
            <person name="Lan Y."/>
            <person name="Juniper S.K."/>
            <person name="Young C.R."/>
            <person name="Angers B."/>
            <person name="Qian P.Y."/>
        </authorList>
    </citation>
    <scope>NUCLEOTIDE SEQUENCE</scope>
    <source>
        <strain evidence="2">P08H-3</strain>
    </source>
</reference>
<accession>A0AAD9N302</accession>
<comment type="caution">
    <text evidence="2">The sequence shown here is derived from an EMBL/GenBank/DDBJ whole genome shotgun (WGS) entry which is preliminary data.</text>
</comment>
<gene>
    <name evidence="2" type="ORF">LSH36_292g03041</name>
</gene>
<dbReference type="EMBL" id="JAODUP010000292">
    <property type="protein sequence ID" value="KAK2153578.1"/>
    <property type="molecule type" value="Genomic_DNA"/>
</dbReference>